<feature type="transmembrane region" description="Helical" evidence="1">
    <location>
        <begin position="119"/>
        <end position="140"/>
    </location>
</feature>
<keyword evidence="1" id="KW-1133">Transmembrane helix</keyword>
<evidence type="ECO:0000256" key="1">
    <source>
        <dbReference type="SAM" id="Phobius"/>
    </source>
</evidence>
<dbReference type="EMBL" id="BLAU01000001">
    <property type="protein sequence ID" value="GET20836.1"/>
    <property type="molecule type" value="Genomic_DNA"/>
</dbReference>
<evidence type="ECO:0000313" key="5">
    <source>
        <dbReference type="Proteomes" id="UP000240621"/>
    </source>
</evidence>
<keyword evidence="6" id="KW-1185">Reference proteome</keyword>
<dbReference type="InterPro" id="IPR050640">
    <property type="entry name" value="Bact_2-comp_sensor_kinase"/>
</dbReference>
<dbReference type="OrthoDB" id="9809908at2"/>
<proteinExistence type="predicted"/>
<name>A0A2P8CI62_9BACT</name>
<keyword evidence="4" id="KW-0418">Kinase</keyword>
<dbReference type="EMBL" id="PYGC01000002">
    <property type="protein sequence ID" value="PSK84670.1"/>
    <property type="molecule type" value="Genomic_DNA"/>
</dbReference>
<feature type="transmembrane region" description="Helical" evidence="1">
    <location>
        <begin position="38"/>
        <end position="64"/>
    </location>
</feature>
<dbReference type="SUPFAM" id="SSF55874">
    <property type="entry name" value="ATPase domain of HSP90 chaperone/DNA topoisomerase II/histidine kinase"/>
    <property type="match status" value="1"/>
</dbReference>
<keyword evidence="4" id="KW-0808">Transferase</keyword>
<keyword evidence="1" id="KW-0812">Transmembrane</keyword>
<dbReference type="AlphaFoldDB" id="A0A2P8CI62"/>
<dbReference type="RefSeq" id="WP_106541250.1">
    <property type="nucleotide sequence ID" value="NZ_BLAU01000001.1"/>
</dbReference>
<evidence type="ECO:0000313" key="6">
    <source>
        <dbReference type="Proteomes" id="UP000396862"/>
    </source>
</evidence>
<reference evidence="4 5" key="1">
    <citation type="submission" date="2018-03" db="EMBL/GenBank/DDBJ databases">
        <title>Genomic Encyclopedia of Archaeal and Bacterial Type Strains, Phase II (KMG-II): from individual species to whole genera.</title>
        <authorList>
            <person name="Goeker M."/>
        </authorList>
    </citation>
    <scope>NUCLEOTIDE SEQUENCE [LARGE SCALE GENOMIC DNA]</scope>
    <source>
        <strain evidence="4 5">DSM 27267</strain>
    </source>
</reference>
<feature type="transmembrane region" description="Helical" evidence="1">
    <location>
        <begin position="76"/>
        <end position="99"/>
    </location>
</feature>
<dbReference type="Proteomes" id="UP000240621">
    <property type="component" value="Unassembled WGS sequence"/>
</dbReference>
<dbReference type="Gene3D" id="3.30.565.10">
    <property type="entry name" value="Histidine kinase-like ATPase, C-terminal domain"/>
    <property type="match status" value="1"/>
</dbReference>
<dbReference type="GO" id="GO:0016020">
    <property type="term" value="C:membrane"/>
    <property type="evidence" value="ECO:0007669"/>
    <property type="project" value="InterPro"/>
</dbReference>
<keyword evidence="1" id="KW-0472">Membrane</keyword>
<accession>A0A2P8CI62</accession>
<evidence type="ECO:0000259" key="2">
    <source>
        <dbReference type="Pfam" id="PF06580"/>
    </source>
</evidence>
<dbReference type="GO" id="GO:0000155">
    <property type="term" value="F:phosphorelay sensor kinase activity"/>
    <property type="evidence" value="ECO:0007669"/>
    <property type="project" value="InterPro"/>
</dbReference>
<protein>
    <submittedName>
        <fullName evidence="4">Histidine kinase</fullName>
    </submittedName>
</protein>
<dbReference type="PANTHER" id="PTHR34220:SF7">
    <property type="entry name" value="SENSOR HISTIDINE KINASE YPDA"/>
    <property type="match status" value="1"/>
</dbReference>
<dbReference type="Pfam" id="PF06580">
    <property type="entry name" value="His_kinase"/>
    <property type="match status" value="1"/>
</dbReference>
<gene>
    <name evidence="4" type="ORF">CLV93_102461</name>
    <name evidence="3" type="ORF">JCM18694_10820</name>
</gene>
<organism evidence="4 5">
    <name type="scientific">Prolixibacter denitrificans</name>
    <dbReference type="NCBI Taxonomy" id="1541063"/>
    <lineage>
        <taxon>Bacteria</taxon>
        <taxon>Pseudomonadati</taxon>
        <taxon>Bacteroidota</taxon>
        <taxon>Bacteroidia</taxon>
        <taxon>Marinilabiliales</taxon>
        <taxon>Prolixibacteraceae</taxon>
        <taxon>Prolixibacter</taxon>
    </lineage>
</organism>
<comment type="caution">
    <text evidence="4">The sequence shown here is derived from an EMBL/GenBank/DDBJ whole genome shotgun (WGS) entry which is preliminary data.</text>
</comment>
<dbReference type="PANTHER" id="PTHR34220">
    <property type="entry name" value="SENSOR HISTIDINE KINASE YPDA"/>
    <property type="match status" value="1"/>
</dbReference>
<evidence type="ECO:0000313" key="4">
    <source>
        <dbReference type="EMBL" id="PSK84670.1"/>
    </source>
</evidence>
<evidence type="ECO:0000313" key="3">
    <source>
        <dbReference type="EMBL" id="GET20836.1"/>
    </source>
</evidence>
<reference evidence="3 6" key="2">
    <citation type="submission" date="2019-10" db="EMBL/GenBank/DDBJ databases">
        <title>Prolixibacter strains distinguished by the presence of nitrate reductase genes were adept at nitrate-dependent anaerobic corrosion of metallic iron and carbon steel.</title>
        <authorList>
            <person name="Iino T."/>
            <person name="Shono N."/>
            <person name="Ito K."/>
            <person name="Nakamura R."/>
            <person name="Sueoka K."/>
            <person name="Harayama S."/>
            <person name="Ohkuma M."/>
        </authorList>
    </citation>
    <scope>NUCLEOTIDE SEQUENCE [LARGE SCALE GENOMIC DNA]</scope>
    <source>
        <strain evidence="3 6">MIC1-1</strain>
    </source>
</reference>
<feature type="transmembrane region" description="Helical" evidence="1">
    <location>
        <begin position="12"/>
        <end position="32"/>
    </location>
</feature>
<dbReference type="InterPro" id="IPR036890">
    <property type="entry name" value="HATPase_C_sf"/>
</dbReference>
<dbReference type="InterPro" id="IPR010559">
    <property type="entry name" value="Sig_transdc_His_kin_internal"/>
</dbReference>
<feature type="domain" description="Signal transduction histidine kinase internal region" evidence="2">
    <location>
        <begin position="160"/>
        <end position="239"/>
    </location>
</feature>
<dbReference type="Proteomes" id="UP000396862">
    <property type="component" value="Unassembled WGS sequence"/>
</dbReference>
<sequence>MTHPFIANRRFLVIYLSVLIVIGIGIFLVLALNNPVPWWFAFTDSFVNIVLFGGMGLGVWYMVIYTDPDEMSRLQFLGNHIAAALIFISLWLFVGGVIVHLFVQSPTYYGFYENSYPGRAWTCLLLYVLLVLFYYLIVYYRNFREKVERTAQLESMVKESELKALKSQINPHFLFNSLNSIASLTMTKPERAREMVVCLSEFMRYSLKSRNEDKVTLNQELHNIELYLKIEKVRFGSKLKYHIDVEDAAGESIVPNLILQPVFENAIKYGVYEAIEPVEIRLKAVVVAEFLVLDIENDFDPEAVPTKGEGVGLRNIGSRLRVMYGRSGLLDVEKRMNTFHVHMKIPQDEVDKSKNI</sequence>